<keyword evidence="2" id="KW-1185">Reference proteome</keyword>
<reference evidence="1 2" key="1">
    <citation type="submission" date="2019-01" db="EMBL/GenBank/DDBJ databases">
        <authorList>
            <person name="Chen W.-M."/>
        </authorList>
    </citation>
    <scope>NUCLEOTIDE SEQUENCE [LARGE SCALE GENOMIC DNA]</scope>
    <source>
        <strain evidence="1 2">KYPY4</strain>
    </source>
</reference>
<dbReference type="EMBL" id="SACR01000001">
    <property type="protein sequence ID" value="RVU49401.1"/>
    <property type="molecule type" value="Genomic_DNA"/>
</dbReference>
<evidence type="ECO:0000313" key="1">
    <source>
        <dbReference type="EMBL" id="RVU49401.1"/>
    </source>
</evidence>
<proteinExistence type="predicted"/>
<evidence type="ECO:0000313" key="2">
    <source>
        <dbReference type="Proteomes" id="UP000285575"/>
    </source>
</evidence>
<name>A0A437RRV2_9BURK</name>
<accession>A0A437RRV2</accession>
<dbReference type="AlphaFoldDB" id="A0A437RRV2"/>
<gene>
    <name evidence="1" type="ORF">EOE66_02165</name>
</gene>
<comment type="caution">
    <text evidence="1">The sequence shown here is derived from an EMBL/GenBank/DDBJ whole genome shotgun (WGS) entry which is preliminary data.</text>
</comment>
<protein>
    <submittedName>
        <fullName evidence="1">Uncharacterized protein</fullName>
    </submittedName>
</protein>
<dbReference type="Proteomes" id="UP000285575">
    <property type="component" value="Unassembled WGS sequence"/>
</dbReference>
<organism evidence="1 2">
    <name type="scientific">Rubrivivax rivuli</name>
    <dbReference type="NCBI Taxonomy" id="1862385"/>
    <lineage>
        <taxon>Bacteria</taxon>
        <taxon>Pseudomonadati</taxon>
        <taxon>Pseudomonadota</taxon>
        <taxon>Betaproteobacteria</taxon>
        <taxon>Burkholderiales</taxon>
        <taxon>Sphaerotilaceae</taxon>
        <taxon>Rubrivivax</taxon>
    </lineage>
</organism>
<sequence length="89" mass="9189">MLSFKSVPLILSLCIFANDQEISTIIYRAAAACGLVLAKLAAGSVSKLDNPLPSSRARAGAVKTKTPAFRAVLRGEAQRAGSTSSAITP</sequence>